<dbReference type="Proteomes" id="UP000249341">
    <property type="component" value="Unassembled WGS sequence"/>
</dbReference>
<dbReference type="InterPro" id="IPR013113">
    <property type="entry name" value="SIP_FAD-bd"/>
</dbReference>
<dbReference type="InterPro" id="IPR017938">
    <property type="entry name" value="Riboflavin_synthase-like_b-brl"/>
</dbReference>
<keyword evidence="3" id="KW-1185">Reference proteome</keyword>
<protein>
    <submittedName>
        <fullName evidence="2">NADPH-dependent ferric siderophore reductase</fullName>
    </submittedName>
</protein>
<dbReference type="PANTHER" id="PTHR30157:SF0">
    <property type="entry name" value="NADPH-DEPENDENT FERRIC-CHELATE REDUCTASE"/>
    <property type="match status" value="1"/>
</dbReference>
<dbReference type="Gene3D" id="3.40.50.80">
    <property type="entry name" value="Nucleotide-binding domain of ferredoxin-NADP reductase (FNR) module"/>
    <property type="match status" value="1"/>
</dbReference>
<evidence type="ECO:0000313" key="2">
    <source>
        <dbReference type="EMBL" id="RAK26227.1"/>
    </source>
</evidence>
<dbReference type="InterPro" id="IPR007037">
    <property type="entry name" value="SIP_rossman_dom"/>
</dbReference>
<dbReference type="OrthoDB" id="3291337at2"/>
<dbReference type="SUPFAM" id="SSF63380">
    <property type="entry name" value="Riboflavin synthase domain-like"/>
    <property type="match status" value="1"/>
</dbReference>
<comment type="caution">
    <text evidence="2">The sequence shown here is derived from an EMBL/GenBank/DDBJ whole genome shotgun (WGS) entry which is preliminary data.</text>
</comment>
<dbReference type="EMBL" id="QLMJ01000028">
    <property type="protein sequence ID" value="RAK26227.1"/>
    <property type="molecule type" value="Genomic_DNA"/>
</dbReference>
<sequence length="267" mass="29360">MIPKIRRPAQRRMIPLEVRANERLTPHFARLTLTGESLSGFAGSQDDQTVRLFFPRNGQKGLWLPSRNSDVWMAETLLQPKTHRPWVRNYTVREFRPEAGELDIEFALHGDAGPASAWAARARPGDPAGIFDEGNSYLPPENAYRQLLVGDESAVPAILSILAGAPETLTGDVFLEVPTSADIRTDVVRPPGVHMNWVSRDAAESVPGARVLAEVRGADLKPADYTWVAGESKLATGLRRHLVNDRGVAKSAIAFIGYWRHGRSSPG</sequence>
<dbReference type="CDD" id="cd06193">
    <property type="entry name" value="siderophore_interacting"/>
    <property type="match status" value="1"/>
</dbReference>
<dbReference type="PANTHER" id="PTHR30157">
    <property type="entry name" value="FERRIC REDUCTASE, NADPH-DEPENDENT"/>
    <property type="match status" value="1"/>
</dbReference>
<dbReference type="Pfam" id="PF08021">
    <property type="entry name" value="FAD_binding_9"/>
    <property type="match status" value="1"/>
</dbReference>
<dbReference type="Gene3D" id="2.40.30.10">
    <property type="entry name" value="Translation factors"/>
    <property type="match status" value="1"/>
</dbReference>
<gene>
    <name evidence="2" type="ORF">B0I29_12877</name>
</gene>
<dbReference type="GO" id="GO:0016491">
    <property type="term" value="F:oxidoreductase activity"/>
    <property type="evidence" value="ECO:0007669"/>
    <property type="project" value="InterPro"/>
</dbReference>
<dbReference type="AlphaFoldDB" id="A0A327Z207"/>
<dbReference type="RefSeq" id="WP_111654727.1">
    <property type="nucleotide sequence ID" value="NZ_JACHWI010000014.1"/>
</dbReference>
<evidence type="ECO:0000313" key="3">
    <source>
        <dbReference type="Proteomes" id="UP000249341"/>
    </source>
</evidence>
<dbReference type="PROSITE" id="PS51384">
    <property type="entry name" value="FAD_FR"/>
    <property type="match status" value="1"/>
</dbReference>
<dbReference type="InterPro" id="IPR017927">
    <property type="entry name" value="FAD-bd_FR_type"/>
</dbReference>
<name>A0A327Z207_9ACTN</name>
<dbReference type="InterPro" id="IPR039261">
    <property type="entry name" value="FNR_nucleotide-bd"/>
</dbReference>
<organism evidence="2 3">
    <name type="scientific">Actinoplanes lutulentus</name>
    <dbReference type="NCBI Taxonomy" id="1287878"/>
    <lineage>
        <taxon>Bacteria</taxon>
        <taxon>Bacillati</taxon>
        <taxon>Actinomycetota</taxon>
        <taxon>Actinomycetes</taxon>
        <taxon>Micromonosporales</taxon>
        <taxon>Micromonosporaceae</taxon>
        <taxon>Actinoplanes</taxon>
    </lineage>
</organism>
<evidence type="ECO:0000259" key="1">
    <source>
        <dbReference type="PROSITE" id="PS51384"/>
    </source>
</evidence>
<dbReference type="InterPro" id="IPR039374">
    <property type="entry name" value="SIP_fam"/>
</dbReference>
<feature type="domain" description="FAD-binding FR-type" evidence="1">
    <location>
        <begin position="11"/>
        <end position="140"/>
    </location>
</feature>
<reference evidence="2 3" key="1">
    <citation type="submission" date="2018-06" db="EMBL/GenBank/DDBJ databases">
        <title>Genomic Encyclopedia of Type Strains, Phase III (KMG-III): the genomes of soil and plant-associated and newly described type strains.</title>
        <authorList>
            <person name="Whitman W."/>
        </authorList>
    </citation>
    <scope>NUCLEOTIDE SEQUENCE [LARGE SCALE GENOMIC DNA]</scope>
    <source>
        <strain evidence="2 3">CGMCC 4.7090</strain>
    </source>
</reference>
<accession>A0A327Z207</accession>
<proteinExistence type="predicted"/>
<dbReference type="Pfam" id="PF04954">
    <property type="entry name" value="SIP"/>
    <property type="match status" value="1"/>
</dbReference>